<dbReference type="GO" id="GO:0003911">
    <property type="term" value="F:DNA ligase (NAD+) activity"/>
    <property type="evidence" value="ECO:0007669"/>
    <property type="project" value="UniProtKB-UniRule"/>
</dbReference>
<dbReference type="CDD" id="cd17748">
    <property type="entry name" value="BRCT_DNA_ligase_like"/>
    <property type="match status" value="1"/>
</dbReference>
<comment type="function">
    <text evidence="1 14">DNA ligase that catalyzes the formation of phosphodiester linkages between 5'-phosphoryl and 3'-hydroxyl groups in double-stranded DNA using NAD as a coenzyme and as the energy source for the reaction. It is essential for DNA replication and repair of damaged DNA.</text>
</comment>
<dbReference type="CDD" id="cd00114">
    <property type="entry name" value="LIGANc"/>
    <property type="match status" value="1"/>
</dbReference>
<dbReference type="HAMAP" id="MF_01588">
    <property type="entry name" value="DNA_ligase_A"/>
    <property type="match status" value="1"/>
</dbReference>
<dbReference type="InterPro" id="IPR004149">
    <property type="entry name" value="Znf_DNAligase_C4"/>
</dbReference>
<dbReference type="Gene3D" id="3.40.50.10190">
    <property type="entry name" value="BRCT domain"/>
    <property type="match status" value="1"/>
</dbReference>
<dbReference type="FunFam" id="1.10.287.610:FF:000002">
    <property type="entry name" value="DNA ligase"/>
    <property type="match status" value="1"/>
</dbReference>
<evidence type="ECO:0000256" key="5">
    <source>
        <dbReference type="ARBA" id="ARBA00022705"/>
    </source>
</evidence>
<comment type="similarity">
    <text evidence="13 14">Belongs to the NAD-dependent DNA ligase family. LigA subfamily.</text>
</comment>
<keyword evidence="8 14" id="KW-0862">Zinc</keyword>
<dbReference type="GeneID" id="98066314"/>
<evidence type="ECO:0000313" key="17">
    <source>
        <dbReference type="EMBL" id="PNL61395.1"/>
    </source>
</evidence>
<dbReference type="FunFam" id="2.40.50.140:FF:000012">
    <property type="entry name" value="DNA ligase"/>
    <property type="match status" value="1"/>
</dbReference>
<dbReference type="GO" id="GO:0005829">
    <property type="term" value="C:cytosol"/>
    <property type="evidence" value="ECO:0007669"/>
    <property type="project" value="TreeGrafter"/>
</dbReference>
<dbReference type="PROSITE" id="PS01056">
    <property type="entry name" value="DNA_LIGASE_N2"/>
    <property type="match status" value="1"/>
</dbReference>
<comment type="cofactor">
    <cofactor evidence="14">
        <name>Mg(2+)</name>
        <dbReference type="ChEBI" id="CHEBI:18420"/>
    </cofactor>
    <cofactor evidence="14">
        <name>Mn(2+)</name>
        <dbReference type="ChEBI" id="CHEBI:29035"/>
    </cofactor>
</comment>
<dbReference type="FunFam" id="3.30.470.30:FF:000001">
    <property type="entry name" value="DNA ligase"/>
    <property type="match status" value="1"/>
</dbReference>
<sequence>MSIDEVKGQIAELKDRIRQYDYHYYVLDEPLVPDVEYDRCFRALQDLETKYPELLTTDSPTQRVSGTPADAFMPVTHRQPMLSLSNVFTEEELQAFIKRVTEKLDDPVQQLVFTCEPKLDGLAVNLSYENGVLISAATRGDGSTGENITANIKTISAIPLVLRVTKPPRFIEIRGEVYMPKTGFEEYNKKAKESGEKVFANPRNAAAGSLRQLNPAVTASRPLAIYCYGIGACEGYSLPDSHWEQLQLLREFGFRVSLDTKQEVGIKGCLSYYHDMLAKRNQLPFEIDGVVYKVDSVPLQQQLGFISRAPRFACAHKFPATEEMTELLAVDFQVGRTGALTPVARLAPVNVAGVTVSNATLHNMDEIARKDIRIGDMVIIRRAGDVIPEVVSVILERRPINTKEIHLPHKCPVCGSDVVREEGEAVARCVGGLFCKAQLKRMMWHFASRKAMYIEGLGAVLIEQLVDEGIVRHLPDLYTLDVTTLANLPRMGEKSAKNLLHALEQSKNTTFTRFLYALGIREIGESSARMLAEHFGDVDAISKATEEELMSLQDMGPVGAFNVVHFFAQEHNRQVIDRLLTLGVHWPKVEKKKVNKEHSLFGKTVVLTGTLNTMGREEAKAKLLALGAKVTGSVSAKTDYVIAGSDAGSKLDKANDLGVAVLDEEQFLKMLEGSVSISTNLAKMA</sequence>
<evidence type="ECO:0000256" key="14">
    <source>
        <dbReference type="HAMAP-Rule" id="MF_01588"/>
    </source>
</evidence>
<dbReference type="AlphaFoldDB" id="A0AAX0WTD4"/>
<dbReference type="SUPFAM" id="SSF47781">
    <property type="entry name" value="RuvA domain 2-like"/>
    <property type="match status" value="1"/>
</dbReference>
<dbReference type="EC" id="6.5.1.2" evidence="2 14"/>
<dbReference type="Pfam" id="PF00533">
    <property type="entry name" value="BRCT"/>
    <property type="match status" value="1"/>
</dbReference>
<dbReference type="Pfam" id="PF12826">
    <property type="entry name" value="HHH_2"/>
    <property type="match status" value="1"/>
</dbReference>
<evidence type="ECO:0000256" key="10">
    <source>
        <dbReference type="ARBA" id="ARBA00023027"/>
    </source>
</evidence>
<dbReference type="SUPFAM" id="SSF52113">
    <property type="entry name" value="BRCT domain"/>
    <property type="match status" value="1"/>
</dbReference>
<dbReference type="Gene3D" id="6.20.10.30">
    <property type="match status" value="1"/>
</dbReference>
<comment type="caution">
    <text evidence="14">Lacks conserved residue(s) required for the propagation of feature annotation.</text>
</comment>
<dbReference type="InterPro" id="IPR010994">
    <property type="entry name" value="RuvA_2-like"/>
</dbReference>
<feature type="binding site" evidence="14">
    <location>
        <position position="414"/>
    </location>
    <ligand>
        <name>Zn(2+)</name>
        <dbReference type="ChEBI" id="CHEBI:29105"/>
    </ligand>
</feature>
<evidence type="ECO:0000256" key="7">
    <source>
        <dbReference type="ARBA" id="ARBA00022763"/>
    </source>
</evidence>
<dbReference type="SMART" id="SM00532">
    <property type="entry name" value="LIGANc"/>
    <property type="match status" value="1"/>
</dbReference>
<comment type="catalytic activity">
    <reaction evidence="12 14 15">
        <text>NAD(+) + (deoxyribonucleotide)n-3'-hydroxyl + 5'-phospho-(deoxyribonucleotide)m = (deoxyribonucleotide)n+m + AMP + beta-nicotinamide D-nucleotide.</text>
        <dbReference type="EC" id="6.5.1.2"/>
    </reaction>
</comment>
<keyword evidence="6 14" id="KW-0479">Metal-binding</keyword>
<dbReference type="PANTHER" id="PTHR23389">
    <property type="entry name" value="CHROMOSOME TRANSMISSION FIDELITY FACTOR 18"/>
    <property type="match status" value="1"/>
</dbReference>
<evidence type="ECO:0000256" key="11">
    <source>
        <dbReference type="ARBA" id="ARBA00023204"/>
    </source>
</evidence>
<evidence type="ECO:0000256" key="13">
    <source>
        <dbReference type="ARBA" id="ARBA00060881"/>
    </source>
</evidence>
<feature type="binding site" evidence="14">
    <location>
        <position position="411"/>
    </location>
    <ligand>
        <name>Zn(2+)</name>
        <dbReference type="ChEBI" id="CHEBI:29105"/>
    </ligand>
</feature>
<dbReference type="InterPro" id="IPR013839">
    <property type="entry name" value="DNAligase_adenylation"/>
</dbReference>
<feature type="active site" description="N6-AMP-lysine intermediate" evidence="14">
    <location>
        <position position="118"/>
    </location>
</feature>
<feature type="binding site" evidence="14">
    <location>
        <begin position="34"/>
        <end position="38"/>
    </location>
    <ligand>
        <name>NAD(+)</name>
        <dbReference type="ChEBI" id="CHEBI:57540"/>
    </ligand>
</feature>
<dbReference type="NCBIfam" id="NF005932">
    <property type="entry name" value="PRK07956.1"/>
    <property type="match status" value="1"/>
</dbReference>
<feature type="binding site" evidence="14">
    <location>
        <position position="435"/>
    </location>
    <ligand>
        <name>Zn(2+)</name>
        <dbReference type="ChEBI" id="CHEBI:29105"/>
    </ligand>
</feature>
<evidence type="ECO:0000256" key="6">
    <source>
        <dbReference type="ARBA" id="ARBA00022723"/>
    </source>
</evidence>
<feature type="binding site" evidence="14">
    <location>
        <position position="176"/>
    </location>
    <ligand>
        <name>NAD(+)</name>
        <dbReference type="ChEBI" id="CHEBI:57540"/>
    </ligand>
</feature>
<keyword evidence="7 14" id="KW-0227">DNA damage</keyword>
<dbReference type="InterPro" id="IPR001357">
    <property type="entry name" value="BRCT_dom"/>
</dbReference>
<dbReference type="Gene3D" id="3.30.470.30">
    <property type="entry name" value="DNA ligase/mRNA capping enzyme"/>
    <property type="match status" value="1"/>
</dbReference>
<dbReference type="InterPro" id="IPR036420">
    <property type="entry name" value="BRCT_dom_sf"/>
</dbReference>
<reference evidence="17" key="1">
    <citation type="submission" date="2017-12" db="EMBL/GenBank/DDBJ databases">
        <title>FDA dAtabase for Regulatory Grade micrObial Sequences (FDA-ARGOS): Supporting development and validation of Infectious Disease Dx tests.</title>
        <authorList>
            <person name="Kerrigan L."/>
            <person name="Tallon L.J."/>
            <person name="Sadzewicz L."/>
            <person name="Sengamalay N."/>
            <person name="Ott S."/>
            <person name="Godinez A."/>
            <person name="Nagaraj S."/>
            <person name="Vavikolanu K."/>
            <person name="Vyas G."/>
            <person name="Nadendla S."/>
            <person name="Aluvathingal J."/>
            <person name="Sichtig H."/>
        </authorList>
    </citation>
    <scope>NUCLEOTIDE SEQUENCE [LARGE SCALE GENOMIC DNA]</scope>
    <source>
        <strain evidence="17">FDAARGOS_200</strain>
    </source>
</reference>
<gene>
    <name evidence="14 17" type="primary">ligA</name>
    <name evidence="17" type="ORF">A6J39_009300</name>
</gene>
<dbReference type="GO" id="GO:0003677">
    <property type="term" value="F:DNA binding"/>
    <property type="evidence" value="ECO:0007669"/>
    <property type="project" value="InterPro"/>
</dbReference>
<evidence type="ECO:0000256" key="8">
    <source>
        <dbReference type="ARBA" id="ARBA00022833"/>
    </source>
</evidence>
<dbReference type="PROSITE" id="PS50172">
    <property type="entry name" value="BRCT"/>
    <property type="match status" value="1"/>
</dbReference>
<evidence type="ECO:0000256" key="12">
    <source>
        <dbReference type="ARBA" id="ARBA00034005"/>
    </source>
</evidence>
<dbReference type="InterPro" id="IPR004150">
    <property type="entry name" value="NAD_DNA_ligase_OB"/>
</dbReference>
<dbReference type="SMART" id="SM00292">
    <property type="entry name" value="BRCT"/>
    <property type="match status" value="1"/>
</dbReference>
<dbReference type="Gene3D" id="2.40.50.140">
    <property type="entry name" value="Nucleic acid-binding proteins"/>
    <property type="match status" value="1"/>
</dbReference>
<accession>A0AAX0WTD4</accession>
<dbReference type="InterPro" id="IPR041663">
    <property type="entry name" value="DisA/LigA_HHH"/>
</dbReference>
<protein>
    <recommendedName>
        <fullName evidence="3 14">DNA ligase</fullName>
        <ecNumber evidence="2 14">6.5.1.2</ecNumber>
    </recommendedName>
    <alternativeName>
        <fullName evidence="14">Polydeoxyribonucleotide synthase [NAD(+)]</fullName>
    </alternativeName>
</protein>
<evidence type="ECO:0000256" key="2">
    <source>
        <dbReference type="ARBA" id="ARBA00012722"/>
    </source>
</evidence>
<dbReference type="Pfam" id="PF03119">
    <property type="entry name" value="DNA_ligase_ZBD"/>
    <property type="match status" value="1"/>
</dbReference>
<dbReference type="GO" id="GO:0006281">
    <property type="term" value="P:DNA repair"/>
    <property type="evidence" value="ECO:0007669"/>
    <property type="project" value="UniProtKB-KW"/>
</dbReference>
<evidence type="ECO:0000256" key="1">
    <source>
        <dbReference type="ARBA" id="ARBA00004067"/>
    </source>
</evidence>
<dbReference type="Pfam" id="PF03120">
    <property type="entry name" value="OB_DNA_ligase"/>
    <property type="match status" value="1"/>
</dbReference>
<dbReference type="InterPro" id="IPR018239">
    <property type="entry name" value="DNA_ligase_AS"/>
</dbReference>
<dbReference type="NCBIfam" id="TIGR00575">
    <property type="entry name" value="dnlj"/>
    <property type="match status" value="1"/>
</dbReference>
<dbReference type="RefSeq" id="WP_019233297.1">
    <property type="nucleotide sequence ID" value="NZ_CAAAHR010000108.1"/>
</dbReference>
<dbReference type="PANTHER" id="PTHR23389:SF9">
    <property type="entry name" value="DNA LIGASE"/>
    <property type="match status" value="1"/>
</dbReference>
<proteinExistence type="inferred from homology"/>
<dbReference type="GO" id="GO:0046872">
    <property type="term" value="F:metal ion binding"/>
    <property type="evidence" value="ECO:0007669"/>
    <property type="project" value="UniProtKB-KW"/>
</dbReference>
<keyword evidence="5 14" id="KW-0235">DNA replication</keyword>
<dbReference type="InterPro" id="IPR012340">
    <property type="entry name" value="NA-bd_OB-fold"/>
</dbReference>
<evidence type="ECO:0000259" key="16">
    <source>
        <dbReference type="PROSITE" id="PS50172"/>
    </source>
</evidence>
<feature type="binding site" evidence="14">
    <location>
        <begin position="83"/>
        <end position="84"/>
    </location>
    <ligand>
        <name>NAD(+)</name>
        <dbReference type="ChEBI" id="CHEBI:57540"/>
    </ligand>
</feature>
<dbReference type="FunFam" id="1.10.150.20:FF:000007">
    <property type="entry name" value="DNA ligase"/>
    <property type="match status" value="1"/>
</dbReference>
<name>A0AAX0WTD4_9GAMM</name>
<evidence type="ECO:0000256" key="9">
    <source>
        <dbReference type="ARBA" id="ARBA00022842"/>
    </source>
</evidence>
<dbReference type="Proteomes" id="UP000192511">
    <property type="component" value="Unassembled WGS sequence"/>
</dbReference>
<keyword evidence="4 14" id="KW-0436">Ligase</keyword>
<evidence type="ECO:0000313" key="18">
    <source>
        <dbReference type="Proteomes" id="UP000192511"/>
    </source>
</evidence>
<dbReference type="InterPro" id="IPR013840">
    <property type="entry name" value="DNAligase_N"/>
</dbReference>
<feature type="binding site" evidence="14">
    <location>
        <position position="317"/>
    </location>
    <ligand>
        <name>NAD(+)</name>
        <dbReference type="ChEBI" id="CHEBI:57540"/>
    </ligand>
</feature>
<comment type="caution">
    <text evidence="17">The sequence shown here is derived from an EMBL/GenBank/DDBJ whole genome shotgun (WGS) entry which is preliminary data.</text>
</comment>
<dbReference type="InterPro" id="IPR003583">
    <property type="entry name" value="Hlx-hairpin-Hlx_DNA-bd_motif"/>
</dbReference>
<dbReference type="SUPFAM" id="SSF56091">
    <property type="entry name" value="DNA ligase/mRNA capping enzyme, catalytic domain"/>
    <property type="match status" value="1"/>
</dbReference>
<keyword evidence="11 14" id="KW-0234">DNA repair</keyword>
<feature type="binding site" evidence="14">
    <location>
        <position position="116"/>
    </location>
    <ligand>
        <name>NAD(+)</name>
        <dbReference type="ChEBI" id="CHEBI:57540"/>
    </ligand>
</feature>
<dbReference type="EMBL" id="NBTX02000004">
    <property type="protein sequence ID" value="PNL61395.1"/>
    <property type="molecule type" value="Genomic_DNA"/>
</dbReference>
<dbReference type="SUPFAM" id="SSF50249">
    <property type="entry name" value="Nucleic acid-binding proteins"/>
    <property type="match status" value="1"/>
</dbReference>
<dbReference type="Pfam" id="PF14520">
    <property type="entry name" value="HHH_5"/>
    <property type="match status" value="1"/>
</dbReference>
<organism evidence="17 18">
    <name type="scientific">Legionella anisa</name>
    <dbReference type="NCBI Taxonomy" id="28082"/>
    <lineage>
        <taxon>Bacteria</taxon>
        <taxon>Pseudomonadati</taxon>
        <taxon>Pseudomonadota</taxon>
        <taxon>Gammaproteobacteria</taxon>
        <taxon>Legionellales</taxon>
        <taxon>Legionellaceae</taxon>
        <taxon>Legionella</taxon>
    </lineage>
</organism>
<dbReference type="FunFam" id="1.10.150.20:FF:000006">
    <property type="entry name" value="DNA ligase"/>
    <property type="match status" value="1"/>
</dbReference>
<keyword evidence="18" id="KW-1185">Reference proteome</keyword>
<dbReference type="Gene3D" id="1.10.287.610">
    <property type="entry name" value="Helix hairpin bin"/>
    <property type="match status" value="1"/>
</dbReference>
<evidence type="ECO:0000256" key="3">
    <source>
        <dbReference type="ARBA" id="ARBA00013308"/>
    </source>
</evidence>
<feature type="binding site" evidence="14">
    <location>
        <position position="139"/>
    </location>
    <ligand>
        <name>NAD(+)</name>
        <dbReference type="ChEBI" id="CHEBI:57540"/>
    </ligand>
</feature>
<dbReference type="GO" id="GO:0006260">
    <property type="term" value="P:DNA replication"/>
    <property type="evidence" value="ECO:0007669"/>
    <property type="project" value="UniProtKB-KW"/>
</dbReference>
<dbReference type="Gene3D" id="1.10.150.20">
    <property type="entry name" value="5' to 3' exonuclease, C-terminal subdomain"/>
    <property type="match status" value="2"/>
</dbReference>
<dbReference type="PIRSF" id="PIRSF001604">
    <property type="entry name" value="LigA"/>
    <property type="match status" value="1"/>
</dbReference>
<evidence type="ECO:0000256" key="15">
    <source>
        <dbReference type="RuleBase" id="RU000618"/>
    </source>
</evidence>
<dbReference type="InterPro" id="IPR001679">
    <property type="entry name" value="DNA_ligase"/>
</dbReference>
<dbReference type="SMART" id="SM00278">
    <property type="entry name" value="HhH1"/>
    <property type="match status" value="4"/>
</dbReference>
<keyword evidence="14" id="KW-0464">Manganese</keyword>
<feature type="binding site" evidence="14">
    <location>
        <position position="293"/>
    </location>
    <ligand>
        <name>NAD(+)</name>
        <dbReference type="ChEBI" id="CHEBI:57540"/>
    </ligand>
</feature>
<keyword evidence="10 14" id="KW-0520">NAD</keyword>
<keyword evidence="9 14" id="KW-0460">Magnesium</keyword>
<evidence type="ECO:0000256" key="4">
    <source>
        <dbReference type="ARBA" id="ARBA00022598"/>
    </source>
</evidence>
<dbReference type="InterPro" id="IPR033136">
    <property type="entry name" value="DNA_ligase_CS"/>
</dbReference>
<dbReference type="Pfam" id="PF01653">
    <property type="entry name" value="DNA_ligase_aden"/>
    <property type="match status" value="1"/>
</dbReference>
<feature type="domain" description="BRCT" evidence="16">
    <location>
        <begin position="595"/>
        <end position="672"/>
    </location>
</feature>
<dbReference type="PROSITE" id="PS01055">
    <property type="entry name" value="DNA_LIGASE_N1"/>
    <property type="match status" value="1"/>
</dbReference>